<dbReference type="GO" id="GO:0031429">
    <property type="term" value="C:box H/ACA snoRNP complex"/>
    <property type="evidence" value="ECO:0007669"/>
    <property type="project" value="TreeGrafter"/>
</dbReference>
<dbReference type="InterPro" id="IPR020103">
    <property type="entry name" value="PsdUridine_synth_cat_dom_sf"/>
</dbReference>
<dbReference type="InterPro" id="IPR036974">
    <property type="entry name" value="PUA_sf"/>
</dbReference>
<dbReference type="SUPFAM" id="SSF55120">
    <property type="entry name" value="Pseudouridine synthase"/>
    <property type="match status" value="1"/>
</dbReference>
<dbReference type="InterPro" id="IPR004802">
    <property type="entry name" value="tRNA_PsdUridine_synth_B_fam"/>
</dbReference>
<dbReference type="GO" id="GO:0031118">
    <property type="term" value="P:rRNA pseudouridine synthesis"/>
    <property type="evidence" value="ECO:0007669"/>
    <property type="project" value="TreeGrafter"/>
</dbReference>
<proteinExistence type="inferred from homology"/>
<dbReference type="CDD" id="cd21148">
    <property type="entry name" value="PUA_Cbf5"/>
    <property type="match status" value="1"/>
</dbReference>
<dbReference type="CDD" id="cd02572">
    <property type="entry name" value="PseudoU_synth_hDyskerin"/>
    <property type="match status" value="1"/>
</dbReference>
<dbReference type="GO" id="GO:0009982">
    <property type="term" value="F:pseudouridine synthase activity"/>
    <property type="evidence" value="ECO:0007669"/>
    <property type="project" value="InterPro"/>
</dbReference>
<dbReference type="Gene3D" id="3.30.2350.10">
    <property type="entry name" value="Pseudouridine synthase"/>
    <property type="match status" value="1"/>
</dbReference>
<dbReference type="GO" id="GO:0031120">
    <property type="term" value="P:snRNA pseudouridine synthesis"/>
    <property type="evidence" value="ECO:0007669"/>
    <property type="project" value="TreeGrafter"/>
</dbReference>
<dbReference type="SUPFAM" id="SSF88697">
    <property type="entry name" value="PUA domain-like"/>
    <property type="match status" value="1"/>
</dbReference>
<accession>A0A6P7U076</accession>
<dbReference type="AlphaFoldDB" id="A0A6P7U076"/>
<evidence type="ECO:0000313" key="5">
    <source>
        <dbReference type="Proteomes" id="UP000515154"/>
    </source>
</evidence>
<dbReference type="SMART" id="SM00359">
    <property type="entry name" value="PUA"/>
    <property type="match status" value="1"/>
</dbReference>
<dbReference type="InterPro" id="IPR015947">
    <property type="entry name" value="PUA-like_sf"/>
</dbReference>
<dbReference type="KEGG" id="osn:115231584"/>
<evidence type="ECO:0000256" key="2">
    <source>
        <dbReference type="ARBA" id="ARBA00023235"/>
    </source>
</evidence>
<dbReference type="SMART" id="SM01136">
    <property type="entry name" value="DKCLD"/>
    <property type="match status" value="1"/>
</dbReference>
<dbReference type="GO" id="GO:0003723">
    <property type="term" value="F:RNA binding"/>
    <property type="evidence" value="ECO:0007669"/>
    <property type="project" value="InterPro"/>
</dbReference>
<name>A0A6P7U076_9MOLL</name>
<dbReference type="NCBIfam" id="NF003280">
    <property type="entry name" value="PRK04270.1"/>
    <property type="match status" value="1"/>
</dbReference>
<dbReference type="InterPro" id="IPR012960">
    <property type="entry name" value="Dyskerin-like"/>
</dbReference>
<dbReference type="Pfam" id="PF08068">
    <property type="entry name" value="DKCLD"/>
    <property type="match status" value="1"/>
</dbReference>
<gene>
    <name evidence="6" type="primary">LOC115231584</name>
</gene>
<reference evidence="6" key="1">
    <citation type="submission" date="2025-08" db="UniProtKB">
        <authorList>
            <consortium name="RefSeq"/>
        </authorList>
    </citation>
    <scope>IDENTIFICATION</scope>
</reference>
<feature type="domain" description="Dyskerin-like" evidence="4">
    <location>
        <begin position="100"/>
        <end position="168"/>
    </location>
</feature>
<dbReference type="NCBIfam" id="TIGR00425">
    <property type="entry name" value="CBF5"/>
    <property type="match status" value="1"/>
</dbReference>
<dbReference type="Proteomes" id="UP000515154">
    <property type="component" value="Unplaced"/>
</dbReference>
<organism evidence="5 6">
    <name type="scientific">Octopus sinensis</name>
    <name type="common">East Asian common octopus</name>
    <dbReference type="NCBI Taxonomy" id="2607531"/>
    <lineage>
        <taxon>Eukaryota</taxon>
        <taxon>Metazoa</taxon>
        <taxon>Spiralia</taxon>
        <taxon>Lophotrochozoa</taxon>
        <taxon>Mollusca</taxon>
        <taxon>Cephalopoda</taxon>
        <taxon>Coleoidea</taxon>
        <taxon>Octopodiformes</taxon>
        <taxon>Octopoda</taxon>
        <taxon>Incirrata</taxon>
        <taxon>Octopodidae</taxon>
        <taxon>Octopus</taxon>
    </lineage>
</organism>
<dbReference type="PANTHER" id="PTHR23127:SF0">
    <property type="entry name" value="H_ACA RIBONUCLEOPROTEIN COMPLEX SUBUNIT DKC1"/>
    <property type="match status" value="1"/>
</dbReference>
<evidence type="ECO:0000256" key="1">
    <source>
        <dbReference type="ARBA" id="ARBA00008999"/>
    </source>
</evidence>
<dbReference type="InterPro" id="IPR032819">
    <property type="entry name" value="TruB_C"/>
</dbReference>
<protein>
    <submittedName>
        <fullName evidence="6">LOW QUALITY PROTEIN: H/ACA ribonucleoprotein complex subunit cbf5-like</fullName>
    </submittedName>
</protein>
<dbReference type="Gene3D" id="2.30.130.10">
    <property type="entry name" value="PUA domain"/>
    <property type="match status" value="1"/>
</dbReference>
<keyword evidence="5" id="KW-1185">Reference proteome</keyword>
<dbReference type="GO" id="GO:0000495">
    <property type="term" value="P:box H/ACA sno(s)RNA 3'-end processing"/>
    <property type="evidence" value="ECO:0007669"/>
    <property type="project" value="TreeGrafter"/>
</dbReference>
<dbReference type="InterPro" id="IPR002478">
    <property type="entry name" value="PUA"/>
</dbReference>
<dbReference type="FunFam" id="3.30.2350.10:FF:000001">
    <property type="entry name" value="H/ACA ribonucleoprotein complex subunit CBF5"/>
    <property type="match status" value="1"/>
</dbReference>
<dbReference type="InterPro" id="IPR002501">
    <property type="entry name" value="PsdUridine_synth_N"/>
</dbReference>
<dbReference type="Pfam" id="PF01509">
    <property type="entry name" value="TruB_N"/>
    <property type="match status" value="1"/>
</dbReference>
<dbReference type="Pfam" id="PF01472">
    <property type="entry name" value="PUA"/>
    <property type="match status" value="1"/>
</dbReference>
<dbReference type="RefSeq" id="XP_029657433.1">
    <property type="nucleotide sequence ID" value="XM_029801573.2"/>
</dbReference>
<feature type="domain" description="PUA" evidence="3">
    <location>
        <begin position="357"/>
        <end position="439"/>
    </location>
</feature>
<evidence type="ECO:0000259" key="4">
    <source>
        <dbReference type="SMART" id="SM01136"/>
    </source>
</evidence>
<evidence type="ECO:0000259" key="3">
    <source>
        <dbReference type="SMART" id="SM00359"/>
    </source>
</evidence>
<comment type="similarity">
    <text evidence="1">Belongs to the pseudouridine synthase TruB family.</text>
</comment>
<dbReference type="PANTHER" id="PTHR23127">
    <property type="entry name" value="CENTROMERE/MICROTUBULE BINDING PROTEIN CBF5"/>
    <property type="match status" value="1"/>
</dbReference>
<dbReference type="PROSITE" id="PS50890">
    <property type="entry name" value="PUA"/>
    <property type="match status" value="1"/>
</dbReference>
<dbReference type="Pfam" id="PF16198">
    <property type="entry name" value="TruB_C_2"/>
    <property type="match status" value="1"/>
</dbReference>
<keyword evidence="2" id="KW-0413">Isomerase</keyword>
<dbReference type="GO" id="GO:1990481">
    <property type="term" value="P:mRNA pseudouridine synthesis"/>
    <property type="evidence" value="ECO:0007669"/>
    <property type="project" value="TreeGrafter"/>
</dbReference>
<evidence type="ECO:0000313" key="6">
    <source>
        <dbReference type="RefSeq" id="XP_029657433.1"/>
    </source>
</evidence>
<sequence length="495" mass="57112">MTDSGTIYPKREKPLRREYKDFLPIFKIIITSWTNWQQLNIELNKISDLSCDLNYENIPMEMEECNKKIENDRELYKQVDEEESGWTTTEEPNLKGQRLKSKKWPLLLKNYEKLNVRTNHYVPLPYGVSPLNRPIDQYIRHFNILYYKHRSGFINLDKPANPSSHEVVAWVKRILRVNKTGHSGTLDPKVTGCLIVCIENATRLVKSQQTAGKEYVCVMSLHKSLSYFRGSIFQKPPAIAAVKRQLRVRTIFESKLLEFHKDKNIGKYNFYYIALFSVKCEAGTYIRTLCEHIGVHLGVGAEMTELRRVQSGKITEYDNLVTLHDVLDAQWYYDNKNNETYLRHVIKPMEGLLLSYKRIFIKDSAVCSKNDKIVNAVCYGAMVLAPGVLRYDEGITLDSVVVIVTTKGEAVALGVAKMESADIGMCSHGVVAKLKRVLMERDTYPRRWGLGDVSKLKKHLIENGMLLQYGRRNETTPQEWIDQYDLMANLVNIDN</sequence>